<dbReference type="Gene3D" id="2.60.40.1890">
    <property type="entry name" value="PCu(A)C copper chaperone"/>
    <property type="match status" value="1"/>
</dbReference>
<dbReference type="RefSeq" id="WP_244549931.1">
    <property type="nucleotide sequence ID" value="NZ_FNTH01000001.1"/>
</dbReference>
<proteinExistence type="predicted"/>
<protein>
    <recommendedName>
        <fullName evidence="4">Copper(I)-binding protein</fullName>
    </recommendedName>
</protein>
<dbReference type="InterPro" id="IPR007410">
    <property type="entry name" value="LpqE-like"/>
</dbReference>
<dbReference type="Pfam" id="PF04314">
    <property type="entry name" value="PCuAC"/>
    <property type="match status" value="1"/>
</dbReference>
<dbReference type="InterPro" id="IPR036182">
    <property type="entry name" value="PCuAC_sf"/>
</dbReference>
<feature type="transmembrane region" description="Helical" evidence="1">
    <location>
        <begin position="21"/>
        <end position="40"/>
    </location>
</feature>
<dbReference type="PANTHER" id="PTHR36302:SF1">
    <property type="entry name" value="COPPER CHAPERONE PCU(A)C"/>
    <property type="match status" value="1"/>
</dbReference>
<sequence length="161" mass="17492">MSFERGLHGVVACRTVKCRSWIALPLFCLISTFGVMHHAVANESLAIVDARVPAVDKAGGDLPLTMTIKNEADSADALLRVRCPVANFSERHIVDRGEGAPAMRSISNIPVPAKATLELKRDGYHVMLLQLRQALAPGETFKCAIVFQKAGTIETEVQVQK</sequence>
<name>A0A1H4RRE1_9BRAD</name>
<gene>
    <name evidence="2" type="ORF">SAMN05444164_1609</name>
</gene>
<dbReference type="PANTHER" id="PTHR36302">
    <property type="entry name" value="BLR7088 PROTEIN"/>
    <property type="match status" value="1"/>
</dbReference>
<dbReference type="Proteomes" id="UP000198992">
    <property type="component" value="Unassembled WGS sequence"/>
</dbReference>
<dbReference type="AlphaFoldDB" id="A0A1H4RRE1"/>
<evidence type="ECO:0000313" key="3">
    <source>
        <dbReference type="Proteomes" id="UP000198992"/>
    </source>
</evidence>
<evidence type="ECO:0000256" key="1">
    <source>
        <dbReference type="SAM" id="Phobius"/>
    </source>
</evidence>
<reference evidence="2 3" key="1">
    <citation type="submission" date="2016-10" db="EMBL/GenBank/DDBJ databases">
        <authorList>
            <person name="de Groot N.N."/>
        </authorList>
    </citation>
    <scope>NUCLEOTIDE SEQUENCE [LARGE SCALE GENOMIC DNA]</scope>
    <source>
        <strain evidence="2 3">MT12</strain>
    </source>
</reference>
<keyword evidence="1" id="KW-1133">Transmembrane helix</keyword>
<accession>A0A1H4RRE1</accession>
<dbReference type="InterPro" id="IPR058248">
    <property type="entry name" value="Lxx211020-like"/>
</dbReference>
<keyword evidence="1" id="KW-0472">Membrane</keyword>
<dbReference type="EMBL" id="FNTH01000001">
    <property type="protein sequence ID" value="SEC34429.1"/>
    <property type="molecule type" value="Genomic_DNA"/>
</dbReference>
<keyword evidence="1" id="KW-0812">Transmembrane</keyword>
<evidence type="ECO:0008006" key="4">
    <source>
        <dbReference type="Google" id="ProtNLM"/>
    </source>
</evidence>
<dbReference type="SUPFAM" id="SSF110087">
    <property type="entry name" value="DR1885-like metal-binding protein"/>
    <property type="match status" value="1"/>
</dbReference>
<organism evidence="2 3">
    <name type="scientific">Bradyrhizobium erythrophlei</name>
    <dbReference type="NCBI Taxonomy" id="1437360"/>
    <lineage>
        <taxon>Bacteria</taxon>
        <taxon>Pseudomonadati</taxon>
        <taxon>Pseudomonadota</taxon>
        <taxon>Alphaproteobacteria</taxon>
        <taxon>Hyphomicrobiales</taxon>
        <taxon>Nitrobacteraceae</taxon>
        <taxon>Bradyrhizobium</taxon>
    </lineage>
</organism>
<evidence type="ECO:0000313" key="2">
    <source>
        <dbReference type="EMBL" id="SEC34429.1"/>
    </source>
</evidence>